<gene>
    <name evidence="1" type="ORF">APZ42_006243</name>
</gene>
<dbReference type="Proteomes" id="UP000076858">
    <property type="component" value="Unassembled WGS sequence"/>
</dbReference>
<organism evidence="1 2">
    <name type="scientific">Daphnia magna</name>
    <dbReference type="NCBI Taxonomy" id="35525"/>
    <lineage>
        <taxon>Eukaryota</taxon>
        <taxon>Metazoa</taxon>
        <taxon>Ecdysozoa</taxon>
        <taxon>Arthropoda</taxon>
        <taxon>Crustacea</taxon>
        <taxon>Branchiopoda</taxon>
        <taxon>Diplostraca</taxon>
        <taxon>Cladocera</taxon>
        <taxon>Anomopoda</taxon>
        <taxon>Daphniidae</taxon>
        <taxon>Daphnia</taxon>
    </lineage>
</organism>
<evidence type="ECO:0000313" key="1">
    <source>
        <dbReference type="EMBL" id="KZR98371.1"/>
    </source>
</evidence>
<protein>
    <submittedName>
        <fullName evidence="1">Uncharacterized protein</fullName>
    </submittedName>
</protein>
<dbReference type="AlphaFoldDB" id="A0A164G0J3"/>
<comment type="caution">
    <text evidence="1">The sequence shown here is derived from an EMBL/GenBank/DDBJ whole genome shotgun (WGS) entry which is preliminary data.</text>
</comment>
<evidence type="ECO:0000313" key="2">
    <source>
        <dbReference type="Proteomes" id="UP000076858"/>
    </source>
</evidence>
<reference evidence="1 2" key="1">
    <citation type="submission" date="2016-03" db="EMBL/GenBank/DDBJ databases">
        <title>EvidentialGene: Evidence-directed Construction of Genes on Genomes.</title>
        <authorList>
            <person name="Gilbert D.G."/>
            <person name="Choi J.-H."/>
            <person name="Mockaitis K."/>
            <person name="Colbourne J."/>
            <person name="Pfrender M."/>
        </authorList>
    </citation>
    <scope>NUCLEOTIDE SEQUENCE [LARGE SCALE GENOMIC DNA]</scope>
    <source>
        <strain evidence="1 2">Xinb3</strain>
        <tissue evidence="1">Complete organism</tissue>
    </source>
</reference>
<sequence>MPRHQPTMFIPSWCCLILKSSHLELLRCLQFSNQHSAKMKRMCWLF</sequence>
<name>A0A164G0J3_9CRUS</name>
<accession>A0A164G0J3</accession>
<keyword evidence="2" id="KW-1185">Reference proteome</keyword>
<proteinExistence type="predicted"/>
<dbReference type="EMBL" id="LRGB01017323">
    <property type="protein sequence ID" value="KZR98371.1"/>
    <property type="molecule type" value="Genomic_DNA"/>
</dbReference>